<organism evidence="2 3">
    <name type="scientific">Pelobates cultripes</name>
    <name type="common">Western spadefoot toad</name>
    <dbReference type="NCBI Taxonomy" id="61616"/>
    <lineage>
        <taxon>Eukaryota</taxon>
        <taxon>Metazoa</taxon>
        <taxon>Chordata</taxon>
        <taxon>Craniata</taxon>
        <taxon>Vertebrata</taxon>
        <taxon>Euteleostomi</taxon>
        <taxon>Amphibia</taxon>
        <taxon>Batrachia</taxon>
        <taxon>Anura</taxon>
        <taxon>Pelobatoidea</taxon>
        <taxon>Pelobatidae</taxon>
        <taxon>Pelobates</taxon>
    </lineage>
</organism>
<dbReference type="AlphaFoldDB" id="A0AAD1QZ22"/>
<feature type="compositionally biased region" description="Basic and acidic residues" evidence="1">
    <location>
        <begin position="153"/>
        <end position="172"/>
    </location>
</feature>
<protein>
    <submittedName>
        <fullName evidence="2">Uncharacterized protein</fullName>
    </submittedName>
</protein>
<evidence type="ECO:0000256" key="1">
    <source>
        <dbReference type="SAM" id="MobiDB-lite"/>
    </source>
</evidence>
<feature type="compositionally biased region" description="Basic residues" evidence="1">
    <location>
        <begin position="41"/>
        <end position="57"/>
    </location>
</feature>
<feature type="compositionally biased region" description="Basic and acidic residues" evidence="1">
    <location>
        <begin position="98"/>
        <end position="123"/>
    </location>
</feature>
<reference evidence="2" key="1">
    <citation type="submission" date="2022-03" db="EMBL/GenBank/DDBJ databases">
        <authorList>
            <person name="Alioto T."/>
            <person name="Alioto T."/>
            <person name="Gomez Garrido J."/>
        </authorList>
    </citation>
    <scope>NUCLEOTIDE SEQUENCE</scope>
</reference>
<sequence length="172" mass="19879">MQPSERAHKTPEKENRLDKGHGVNKEKLNLDRKTPRICKGCNKKNHQQGSDRKKKNIHTQPRGAQRPKRKSESTAKKKKIEKRLREKEHKTHSKGKTHSGETTRNIRTEQGMDRRRKDADGVRPWRAGRVSNLRHRGVEKTCGRRLGATGEPEPGRHSRDTAENGRNESHEE</sequence>
<keyword evidence="3" id="KW-1185">Reference proteome</keyword>
<proteinExistence type="predicted"/>
<gene>
    <name evidence="2" type="ORF">PECUL_23A052703</name>
</gene>
<dbReference type="EMBL" id="OW240912">
    <property type="protein sequence ID" value="CAH2220289.1"/>
    <property type="molecule type" value="Genomic_DNA"/>
</dbReference>
<dbReference type="Proteomes" id="UP001295444">
    <property type="component" value="Chromosome 01"/>
</dbReference>
<feature type="compositionally biased region" description="Basic and acidic residues" evidence="1">
    <location>
        <begin position="1"/>
        <end position="34"/>
    </location>
</feature>
<accession>A0AAD1QZ22</accession>
<evidence type="ECO:0000313" key="3">
    <source>
        <dbReference type="Proteomes" id="UP001295444"/>
    </source>
</evidence>
<evidence type="ECO:0000313" key="2">
    <source>
        <dbReference type="EMBL" id="CAH2220289.1"/>
    </source>
</evidence>
<name>A0AAD1QZ22_PELCU</name>
<feature type="region of interest" description="Disordered" evidence="1">
    <location>
        <begin position="1"/>
        <end position="172"/>
    </location>
</feature>